<evidence type="ECO:0000313" key="5">
    <source>
        <dbReference type="EMBL" id="CAE7544891.1"/>
    </source>
</evidence>
<feature type="domain" description="Zeta toxin" evidence="4">
    <location>
        <begin position="86"/>
        <end position="253"/>
    </location>
</feature>
<dbReference type="SUPFAM" id="SSF52540">
    <property type="entry name" value="P-loop containing nucleoside triphosphate hydrolases"/>
    <property type="match status" value="1"/>
</dbReference>
<feature type="compositionally biased region" description="Acidic residues" evidence="3">
    <location>
        <begin position="395"/>
        <end position="494"/>
    </location>
</feature>
<dbReference type="InterPro" id="IPR010488">
    <property type="entry name" value="Zeta_toxin_domain"/>
</dbReference>
<organism evidence="5 6">
    <name type="scientific">Symbiodinium pilosum</name>
    <name type="common">Dinoflagellate</name>
    <dbReference type="NCBI Taxonomy" id="2952"/>
    <lineage>
        <taxon>Eukaryota</taxon>
        <taxon>Sar</taxon>
        <taxon>Alveolata</taxon>
        <taxon>Dinophyceae</taxon>
        <taxon>Suessiales</taxon>
        <taxon>Symbiodiniaceae</taxon>
        <taxon>Symbiodinium</taxon>
    </lineage>
</organism>
<dbReference type="GO" id="GO:0005524">
    <property type="term" value="F:ATP binding"/>
    <property type="evidence" value="ECO:0007669"/>
    <property type="project" value="UniProtKB-KW"/>
</dbReference>
<dbReference type="Pfam" id="PF06414">
    <property type="entry name" value="Zeta_toxin"/>
    <property type="match status" value="1"/>
</dbReference>
<dbReference type="Gene3D" id="3.40.50.300">
    <property type="entry name" value="P-loop containing nucleotide triphosphate hydrolases"/>
    <property type="match status" value="1"/>
</dbReference>
<reference evidence="5" key="1">
    <citation type="submission" date="2021-02" db="EMBL/GenBank/DDBJ databases">
        <authorList>
            <person name="Dougan E. K."/>
            <person name="Rhodes N."/>
            <person name="Thang M."/>
            <person name="Chan C."/>
        </authorList>
    </citation>
    <scope>NUCLEOTIDE SEQUENCE</scope>
</reference>
<evidence type="ECO:0000259" key="4">
    <source>
        <dbReference type="Pfam" id="PF06414"/>
    </source>
</evidence>
<protein>
    <submittedName>
        <fullName evidence="5">MDN1 protein</fullName>
    </submittedName>
</protein>
<name>A0A812TYW1_SYMPI</name>
<evidence type="ECO:0000256" key="2">
    <source>
        <dbReference type="ARBA" id="ARBA00022840"/>
    </source>
</evidence>
<sequence length="607" mass="67114">MPKPLLLFACPILTPCCSMRSATQLLLCVLLLSVFFWATRGRLSGRPKICEELGYKLSPTLQSALYRPFQLAEIDSAQREAGLNQATEQQQPLAIWLVGPSAAGKSYLARKGATDLGVRVLPSQSLDAVLLDGNAFRNWHGGYQAVIQEGHRLQCVWQEAYPAMRFRLQQQKTRLLHKAARQRLNIIIPHTCDYLSECAPLLYFLRRRGYVNHVIMILGDRETIQQRGRIRAQATGKRYAPEEWDESVSNGFKMVALATGYAEFAWTTPRTKWLVKRGLPIDVFNAATSFGITVAFNAFKQEVFVARYAGWESWDWQGWENDESKAKASKASASSEGPEPSGKGSQGSQGSRAKGNQKDTHSVEAEACQPATEAAVSDADHMEETPVPRSAFGTLEEENQDDELLEVGEEEGEEEQLEDENSDGWDDGEDVEDAEDVEAEDAEEEEEELDEDEEEEQEQEQEEEEEEAADDDEAEEQEEEADEDEDEEADDSEPDSASSPKGKGMMKGKNKGKGYGGSKGKPSDEEFEEDEDDPEDDSDEQENLSPKGKGGRKGKGKAKDKSAGKVVGKGKGSAEDDEDESEDDDGADMVSKGKSAGKRKGHSKGKK</sequence>
<evidence type="ECO:0000256" key="3">
    <source>
        <dbReference type="SAM" id="MobiDB-lite"/>
    </source>
</evidence>
<dbReference type="Proteomes" id="UP000649617">
    <property type="component" value="Unassembled WGS sequence"/>
</dbReference>
<dbReference type="EMBL" id="CAJNIZ010033337">
    <property type="protein sequence ID" value="CAE7544891.1"/>
    <property type="molecule type" value="Genomic_DNA"/>
</dbReference>
<dbReference type="InterPro" id="IPR027417">
    <property type="entry name" value="P-loop_NTPase"/>
</dbReference>
<keyword evidence="1" id="KW-0547">Nucleotide-binding</keyword>
<feature type="compositionally biased region" description="Acidic residues" evidence="3">
    <location>
        <begin position="575"/>
        <end position="587"/>
    </location>
</feature>
<accession>A0A812TYW1</accession>
<dbReference type="GO" id="GO:0016301">
    <property type="term" value="F:kinase activity"/>
    <property type="evidence" value="ECO:0007669"/>
    <property type="project" value="InterPro"/>
</dbReference>
<feature type="compositionally biased region" description="Low complexity" evidence="3">
    <location>
        <begin position="329"/>
        <end position="354"/>
    </location>
</feature>
<feature type="compositionally biased region" description="Acidic residues" evidence="3">
    <location>
        <begin position="525"/>
        <end position="542"/>
    </location>
</feature>
<feature type="region of interest" description="Disordered" evidence="3">
    <location>
        <begin position="320"/>
        <end position="607"/>
    </location>
</feature>
<evidence type="ECO:0000256" key="1">
    <source>
        <dbReference type="ARBA" id="ARBA00022741"/>
    </source>
</evidence>
<comment type="caution">
    <text evidence="5">The sequence shown here is derived from an EMBL/GenBank/DDBJ whole genome shotgun (WGS) entry which is preliminary data.</text>
</comment>
<dbReference type="OrthoDB" id="417640at2759"/>
<evidence type="ECO:0000313" key="6">
    <source>
        <dbReference type="Proteomes" id="UP000649617"/>
    </source>
</evidence>
<proteinExistence type="predicted"/>
<keyword evidence="6" id="KW-1185">Reference proteome</keyword>
<feature type="compositionally biased region" description="Basic residues" evidence="3">
    <location>
        <begin position="595"/>
        <end position="607"/>
    </location>
</feature>
<keyword evidence="2" id="KW-0067">ATP-binding</keyword>
<dbReference type="AlphaFoldDB" id="A0A812TYW1"/>
<gene>
    <name evidence="5" type="primary">MDN1</name>
    <name evidence="5" type="ORF">SPIL2461_LOCUS14453</name>
</gene>